<sequence>MMLEQAGFALLSLRDTTVEMGQIASRLHHARQARREVLCVEEGRDWFDSRQAFLSTVAQLAESRRLSRYLYIAEKRTS</sequence>
<name>A0AAE3Q7N9_9HYPH</name>
<dbReference type="Proteomes" id="UP001161580">
    <property type="component" value="Unassembled WGS sequence"/>
</dbReference>
<dbReference type="RefSeq" id="WP_311784919.1">
    <property type="nucleotide sequence ID" value="NZ_JALDYY010000001.1"/>
</dbReference>
<accession>A0AAE3Q7N9</accession>
<protein>
    <submittedName>
        <fullName evidence="1">Uncharacterized protein</fullName>
    </submittedName>
</protein>
<keyword evidence="2" id="KW-1185">Reference proteome</keyword>
<organism evidence="1 2">
    <name type="scientific">Ferirhizobium litorale</name>
    <dbReference type="NCBI Taxonomy" id="2927786"/>
    <lineage>
        <taxon>Bacteria</taxon>
        <taxon>Pseudomonadati</taxon>
        <taxon>Pseudomonadota</taxon>
        <taxon>Alphaproteobacteria</taxon>
        <taxon>Hyphomicrobiales</taxon>
        <taxon>Rhizobiaceae</taxon>
        <taxon>Ferirhizobium</taxon>
    </lineage>
</organism>
<reference evidence="1" key="1">
    <citation type="submission" date="2022-03" db="EMBL/GenBank/DDBJ databases">
        <title>Fererhizobium litorale gen. nov., sp. nov., isolated from sandy sediments of the Sea of Japan seashore.</title>
        <authorList>
            <person name="Romanenko L."/>
            <person name="Kurilenko V."/>
            <person name="Otstavnykh N."/>
            <person name="Svetashev V."/>
            <person name="Tekutyeva L."/>
            <person name="Isaeva M."/>
            <person name="Mikhailov V."/>
        </authorList>
    </citation>
    <scope>NUCLEOTIDE SEQUENCE</scope>
    <source>
        <strain evidence="1">KMM 9576</strain>
    </source>
</reference>
<evidence type="ECO:0000313" key="1">
    <source>
        <dbReference type="EMBL" id="MDI7920752.1"/>
    </source>
</evidence>
<comment type="caution">
    <text evidence="1">The sequence shown here is derived from an EMBL/GenBank/DDBJ whole genome shotgun (WGS) entry which is preliminary data.</text>
</comment>
<evidence type="ECO:0000313" key="2">
    <source>
        <dbReference type="Proteomes" id="UP001161580"/>
    </source>
</evidence>
<dbReference type="AlphaFoldDB" id="A0AAE3Q7N9"/>
<dbReference type="EMBL" id="JALDYZ010000001">
    <property type="protein sequence ID" value="MDI7920752.1"/>
    <property type="molecule type" value="Genomic_DNA"/>
</dbReference>
<gene>
    <name evidence="1" type="ORF">MRS75_01490</name>
</gene>
<proteinExistence type="predicted"/>